<evidence type="ECO:0000313" key="1">
    <source>
        <dbReference type="EMBL" id="EHR60574.1"/>
    </source>
</evidence>
<dbReference type="PANTHER" id="PTHR46523">
    <property type="entry name" value="DCTP PYROPHOSPHATASE 1"/>
    <property type="match status" value="1"/>
</dbReference>
<dbReference type="GO" id="GO:0006253">
    <property type="term" value="P:dCTP catabolic process"/>
    <property type="evidence" value="ECO:0007669"/>
    <property type="project" value="TreeGrafter"/>
</dbReference>
<evidence type="ECO:0000313" key="2">
    <source>
        <dbReference type="Proteomes" id="UP000002791"/>
    </source>
</evidence>
<protein>
    <submittedName>
        <fullName evidence="1">Putative pyrophosphatase</fullName>
    </submittedName>
</protein>
<sequence length="137" mass="15872">MRTLRRPPVHDRSVTRMELADLQRRLRDFADERDWNRFHTPKNLAMALAGEAGELVEIFQWLTPEQSRDVMRDARTAEHVRHELADVLAYLLRLADVLDVDLLAASAEKIRLNEAKYPVELARGSAEKYDRLHGKGE</sequence>
<organism evidence="1 2">
    <name type="scientific">Saccharomonospora cyanea NA-134</name>
    <dbReference type="NCBI Taxonomy" id="882082"/>
    <lineage>
        <taxon>Bacteria</taxon>
        <taxon>Bacillati</taxon>
        <taxon>Actinomycetota</taxon>
        <taxon>Actinomycetes</taxon>
        <taxon>Pseudonocardiales</taxon>
        <taxon>Pseudonocardiaceae</taxon>
        <taxon>Saccharomonospora</taxon>
    </lineage>
</organism>
<dbReference type="InterPro" id="IPR052555">
    <property type="entry name" value="dCTP_Pyrophosphatase"/>
</dbReference>
<dbReference type="GO" id="GO:0042262">
    <property type="term" value="P:DNA protection"/>
    <property type="evidence" value="ECO:0007669"/>
    <property type="project" value="TreeGrafter"/>
</dbReference>
<dbReference type="PIRSF" id="PIRSF029826">
    <property type="entry name" value="UCP029826_pph"/>
    <property type="match status" value="1"/>
</dbReference>
<gene>
    <name evidence="1" type="ORF">SaccyDRAFT_1676</name>
</gene>
<dbReference type="EMBL" id="CM001440">
    <property type="protein sequence ID" value="EHR60574.1"/>
    <property type="molecule type" value="Genomic_DNA"/>
</dbReference>
<dbReference type="Proteomes" id="UP000002791">
    <property type="component" value="Chromosome"/>
</dbReference>
<dbReference type="GO" id="GO:0047840">
    <property type="term" value="F:dCTP diphosphatase activity"/>
    <property type="evidence" value="ECO:0007669"/>
    <property type="project" value="TreeGrafter"/>
</dbReference>
<proteinExistence type="predicted"/>
<accession>H5XH89</accession>
<dbReference type="SUPFAM" id="SSF101386">
    <property type="entry name" value="all-alpha NTP pyrophosphatases"/>
    <property type="match status" value="1"/>
</dbReference>
<dbReference type="AlphaFoldDB" id="H5XH89"/>
<dbReference type="STRING" id="882082.SaccyDRAFT_1676"/>
<dbReference type="CDD" id="cd11537">
    <property type="entry name" value="NTP-PPase_RS21-C6_like"/>
    <property type="match status" value="1"/>
</dbReference>
<name>H5XH89_9PSEU</name>
<dbReference type="Gene3D" id="1.10.287.1080">
    <property type="entry name" value="MazG-like"/>
    <property type="match status" value="1"/>
</dbReference>
<dbReference type="InterPro" id="IPR025984">
    <property type="entry name" value="DCTPP"/>
</dbReference>
<dbReference type="PANTHER" id="PTHR46523:SF1">
    <property type="entry name" value="DCTP PYROPHOSPHATASE 1"/>
    <property type="match status" value="1"/>
</dbReference>
<dbReference type="Pfam" id="PF12643">
    <property type="entry name" value="MazG-like"/>
    <property type="match status" value="1"/>
</dbReference>
<dbReference type="eggNOG" id="COG1694">
    <property type="taxonomic scope" value="Bacteria"/>
</dbReference>
<dbReference type="HOGENOM" id="CLU_110454_2_2_11"/>
<keyword evidence="2" id="KW-1185">Reference proteome</keyword>
<reference evidence="1 2" key="1">
    <citation type="submission" date="2011-11" db="EMBL/GenBank/DDBJ databases">
        <title>The Noncontiguous Finished sequence of Saccharomonospora cyanea NA-134.</title>
        <authorList>
            <consortium name="US DOE Joint Genome Institute"/>
            <person name="Lucas S."/>
            <person name="Han J."/>
            <person name="Lapidus A."/>
            <person name="Cheng J.-F."/>
            <person name="Goodwin L."/>
            <person name="Pitluck S."/>
            <person name="Peters L."/>
            <person name="Ovchinnikova G."/>
            <person name="Lu M."/>
            <person name="Detter J.C."/>
            <person name="Han C."/>
            <person name="Tapia R."/>
            <person name="Land M."/>
            <person name="Hauser L."/>
            <person name="Kyrpides N."/>
            <person name="Ivanova N."/>
            <person name="Pagani I."/>
            <person name="Brambilla E.-M."/>
            <person name="Klenk H.-P."/>
            <person name="Woyke T."/>
        </authorList>
    </citation>
    <scope>NUCLEOTIDE SEQUENCE [LARGE SCALE GENOMIC DNA]</scope>
    <source>
        <strain evidence="1 2">NA-134</strain>
    </source>
</reference>
<dbReference type="GO" id="GO:0005829">
    <property type="term" value="C:cytosol"/>
    <property type="evidence" value="ECO:0007669"/>
    <property type="project" value="TreeGrafter"/>
</dbReference>